<keyword evidence="3" id="KW-1185">Reference proteome</keyword>
<accession>A0AAD7NEL7</accession>
<protein>
    <submittedName>
        <fullName evidence="2">Uncharacterized protein</fullName>
    </submittedName>
</protein>
<organism evidence="2 3">
    <name type="scientific">Mycena metata</name>
    <dbReference type="NCBI Taxonomy" id="1033252"/>
    <lineage>
        <taxon>Eukaryota</taxon>
        <taxon>Fungi</taxon>
        <taxon>Dikarya</taxon>
        <taxon>Basidiomycota</taxon>
        <taxon>Agaricomycotina</taxon>
        <taxon>Agaricomycetes</taxon>
        <taxon>Agaricomycetidae</taxon>
        <taxon>Agaricales</taxon>
        <taxon>Marasmiineae</taxon>
        <taxon>Mycenaceae</taxon>
        <taxon>Mycena</taxon>
    </lineage>
</organism>
<dbReference type="AlphaFoldDB" id="A0AAD7NEL7"/>
<dbReference type="Proteomes" id="UP001215598">
    <property type="component" value="Unassembled WGS sequence"/>
</dbReference>
<sequence>MRYKMRSTFYLNSSTRTLIHLHHHNVHHHLLPRPCLRPVERHPGRRPSPRRRPTGRRLRTLGHRRRVLLQAVGAQQPAVRRAGRRGHGPAAGHLDARHGQPVPLRAVQRALHRLYPRRAHHAGPRAREQLPFWFESPNAASGGVVRYTGYKNVTAYPQPWWFAGTNGNEPPFFIQTQEDAQTATANQWVLARPIRVSSAAAESQ</sequence>
<comment type="caution">
    <text evidence="2">The sequence shown here is derived from an EMBL/GenBank/DDBJ whole genome shotgun (WGS) entry which is preliminary data.</text>
</comment>
<feature type="region of interest" description="Disordered" evidence="1">
    <location>
        <begin position="35"/>
        <end position="56"/>
    </location>
</feature>
<name>A0AAD7NEL7_9AGAR</name>
<reference evidence="2" key="1">
    <citation type="submission" date="2023-03" db="EMBL/GenBank/DDBJ databases">
        <title>Massive genome expansion in bonnet fungi (Mycena s.s.) driven by repeated elements and novel gene families across ecological guilds.</title>
        <authorList>
            <consortium name="Lawrence Berkeley National Laboratory"/>
            <person name="Harder C.B."/>
            <person name="Miyauchi S."/>
            <person name="Viragh M."/>
            <person name="Kuo A."/>
            <person name="Thoen E."/>
            <person name="Andreopoulos B."/>
            <person name="Lu D."/>
            <person name="Skrede I."/>
            <person name="Drula E."/>
            <person name="Henrissat B."/>
            <person name="Morin E."/>
            <person name="Kohler A."/>
            <person name="Barry K."/>
            <person name="LaButti K."/>
            <person name="Morin E."/>
            <person name="Salamov A."/>
            <person name="Lipzen A."/>
            <person name="Mereny Z."/>
            <person name="Hegedus B."/>
            <person name="Baldrian P."/>
            <person name="Stursova M."/>
            <person name="Weitz H."/>
            <person name="Taylor A."/>
            <person name="Grigoriev I.V."/>
            <person name="Nagy L.G."/>
            <person name="Martin F."/>
            <person name="Kauserud H."/>
        </authorList>
    </citation>
    <scope>NUCLEOTIDE SEQUENCE</scope>
    <source>
        <strain evidence="2">CBHHK182m</strain>
    </source>
</reference>
<proteinExistence type="predicted"/>
<evidence type="ECO:0000256" key="1">
    <source>
        <dbReference type="SAM" id="MobiDB-lite"/>
    </source>
</evidence>
<evidence type="ECO:0000313" key="2">
    <source>
        <dbReference type="EMBL" id="KAJ7757065.1"/>
    </source>
</evidence>
<feature type="region of interest" description="Disordered" evidence="1">
    <location>
        <begin position="75"/>
        <end position="97"/>
    </location>
</feature>
<dbReference type="EMBL" id="JARKIB010000045">
    <property type="protein sequence ID" value="KAJ7757065.1"/>
    <property type="molecule type" value="Genomic_DNA"/>
</dbReference>
<evidence type="ECO:0000313" key="3">
    <source>
        <dbReference type="Proteomes" id="UP001215598"/>
    </source>
</evidence>
<feature type="compositionally biased region" description="Basic residues" evidence="1">
    <location>
        <begin position="43"/>
        <end position="56"/>
    </location>
</feature>
<gene>
    <name evidence="2" type="ORF">B0H16DRAFT_677660</name>
</gene>